<evidence type="ECO:0000313" key="1">
    <source>
        <dbReference type="EMBL" id="CCH92605.1"/>
    </source>
</evidence>
<name>A0A822LAX1_MICAE</name>
<protein>
    <submittedName>
        <fullName evidence="1">Uncharacterized protein</fullName>
    </submittedName>
</protein>
<evidence type="ECO:0000313" key="2">
    <source>
        <dbReference type="Proteomes" id="UP000005806"/>
    </source>
</evidence>
<sequence>MALTPEERQQVIQMLEQENKYSLRRILASLKSFLEWLKLALSLIYLVVKKSDFGEKLFNFISRFF</sequence>
<gene>
    <name evidence="1" type="ORF">MICCA_2410007</name>
</gene>
<reference evidence="1 2" key="1">
    <citation type="submission" date="2012-04" db="EMBL/GenBank/DDBJ databases">
        <authorList>
            <person name="Genoscope - CEA"/>
        </authorList>
    </citation>
    <scope>NUCLEOTIDE SEQUENCE [LARGE SCALE GENOMIC DNA]</scope>
    <source>
        <strain evidence="1 2">9432</strain>
    </source>
</reference>
<proteinExistence type="predicted"/>
<accession>A0A822LAX1</accession>
<dbReference type="Proteomes" id="UP000005806">
    <property type="component" value="Unassembled WGS sequence"/>
</dbReference>
<dbReference type="RefSeq" id="WP_002754060.1">
    <property type="nucleotide sequence ID" value="NZ_HE972567.1"/>
</dbReference>
<dbReference type="AlphaFoldDB" id="A0A822LAX1"/>
<dbReference type="EMBL" id="CAIH01000159">
    <property type="protein sequence ID" value="CCH92605.1"/>
    <property type="molecule type" value="Genomic_DNA"/>
</dbReference>
<organism evidence="1 2">
    <name type="scientific">Microcystis aeruginosa PCC 9432</name>
    <dbReference type="NCBI Taxonomy" id="1160280"/>
    <lineage>
        <taxon>Bacteria</taxon>
        <taxon>Bacillati</taxon>
        <taxon>Cyanobacteriota</taxon>
        <taxon>Cyanophyceae</taxon>
        <taxon>Oscillatoriophycideae</taxon>
        <taxon>Chroococcales</taxon>
        <taxon>Microcystaceae</taxon>
        <taxon>Microcystis</taxon>
    </lineage>
</organism>
<comment type="caution">
    <text evidence="1">The sequence shown here is derived from an EMBL/GenBank/DDBJ whole genome shotgun (WGS) entry which is preliminary data.</text>
</comment>